<evidence type="ECO:0000313" key="1">
    <source>
        <dbReference type="EMBL" id="MDZ8119958.1"/>
    </source>
</evidence>
<proteinExistence type="predicted"/>
<keyword evidence="2" id="KW-1185">Reference proteome</keyword>
<gene>
    <name evidence="1" type="ORF">P9H32_15110</name>
</gene>
<dbReference type="RefSeq" id="WP_322609738.1">
    <property type="nucleotide sequence ID" value="NZ_JARVCO010000012.1"/>
</dbReference>
<sequence>MKLSEAVAFVVCIGPAAEAQFVLSNEVAMMQVEYAHDFAEPGETGDDLYWYTLDFQTTTNVVSVRMQTPGGLDVFSTNAVAGDEALFWRIEQTDTQPFDARLDGLLTMTFGFNDASFQSTVYPYTHDDGFTPIPAFSEEPQLGWPEPLHGSYRLRRNTALAWPPAFSNANYHTLKEKVDNPTDEIFAIYSSGAIINLPGAPPIDGPLSTAQTDPFEFREGIRSMAQFQGYIRGDYNADHVPYVVIKQAETTHDYFVFGPTARYDDFNDNTLRAAHWTLWNPAPDAGLTNINGRLEYRSDGGASAAGWQWMRSSLSATQNWSVAVDVGFLLPLNGIAPALRVEADGAAVKMKLSHAGAGEFEVQTEAFDGLVPAPFFAASSLLGPVSNTTLWIEYDAAVPAFRTMFYFRGRPSSPVEIDASALGFGAATMFDALLLVENEGTAVSPGQVFADDFRAWRGDGLDYAGDLDHDGLPDAWEVQYFGDPDHPLAYADADADGDLRDNWAERIMGTDPTHTSSVLKISNPWDTPSGQVLQWDAVPGRVYSIAWTDHLTNAFQSLENEMVFPRNSYTDSVEAVGGYYHLHVEME</sequence>
<evidence type="ECO:0000313" key="2">
    <source>
        <dbReference type="Proteomes" id="UP001290861"/>
    </source>
</evidence>
<comment type="caution">
    <text evidence="1">The sequence shown here is derived from an EMBL/GenBank/DDBJ whole genome shotgun (WGS) entry which is preliminary data.</text>
</comment>
<dbReference type="Proteomes" id="UP001290861">
    <property type="component" value="Unassembled WGS sequence"/>
</dbReference>
<accession>A0ABU5N0L0</accession>
<organism evidence="1 2">
    <name type="scientific">Pontiella agarivorans</name>
    <dbReference type="NCBI Taxonomy" id="3038953"/>
    <lineage>
        <taxon>Bacteria</taxon>
        <taxon>Pseudomonadati</taxon>
        <taxon>Kiritimatiellota</taxon>
        <taxon>Kiritimatiellia</taxon>
        <taxon>Kiritimatiellales</taxon>
        <taxon>Pontiellaceae</taxon>
        <taxon>Pontiella</taxon>
    </lineage>
</organism>
<dbReference type="EMBL" id="JARVCO010000012">
    <property type="protein sequence ID" value="MDZ8119958.1"/>
    <property type="molecule type" value="Genomic_DNA"/>
</dbReference>
<reference evidence="1 2" key="1">
    <citation type="journal article" date="2024" name="Appl. Environ. Microbiol.">
        <title>Pontiella agarivorans sp. nov., a novel marine anaerobic bacterium capable of degrading macroalgal polysaccharides and fixing nitrogen.</title>
        <authorList>
            <person name="Liu N."/>
            <person name="Kivenson V."/>
            <person name="Peng X."/>
            <person name="Cui Z."/>
            <person name="Lankiewicz T.S."/>
            <person name="Gosselin K.M."/>
            <person name="English C.J."/>
            <person name="Blair E.M."/>
            <person name="O'Malley M.A."/>
            <person name="Valentine D.L."/>
        </authorList>
    </citation>
    <scope>NUCLEOTIDE SEQUENCE [LARGE SCALE GENOMIC DNA]</scope>
    <source>
        <strain evidence="1 2">NLcol2</strain>
    </source>
</reference>
<name>A0ABU5N0L0_9BACT</name>
<protein>
    <submittedName>
        <fullName evidence="1">Uncharacterized protein</fullName>
    </submittedName>
</protein>